<dbReference type="Proteomes" id="UP000572817">
    <property type="component" value="Unassembled WGS sequence"/>
</dbReference>
<evidence type="ECO:0000256" key="1">
    <source>
        <dbReference type="SAM" id="MobiDB-lite"/>
    </source>
</evidence>
<dbReference type="AlphaFoldDB" id="A0A8H4N4A5"/>
<proteinExistence type="predicted"/>
<feature type="region of interest" description="Disordered" evidence="1">
    <location>
        <begin position="496"/>
        <end position="599"/>
    </location>
</feature>
<keyword evidence="3" id="KW-1185">Reference proteome</keyword>
<feature type="compositionally biased region" description="Low complexity" evidence="1">
    <location>
        <begin position="528"/>
        <end position="563"/>
    </location>
</feature>
<gene>
    <name evidence="2" type="ORF">GTA08_BOTSDO09810</name>
</gene>
<feature type="compositionally biased region" description="Basic and acidic residues" evidence="1">
    <location>
        <begin position="72"/>
        <end position="83"/>
    </location>
</feature>
<feature type="compositionally biased region" description="Acidic residues" evidence="1">
    <location>
        <begin position="454"/>
        <end position="476"/>
    </location>
</feature>
<organism evidence="2 3">
    <name type="scientific">Botryosphaeria dothidea</name>
    <dbReference type="NCBI Taxonomy" id="55169"/>
    <lineage>
        <taxon>Eukaryota</taxon>
        <taxon>Fungi</taxon>
        <taxon>Dikarya</taxon>
        <taxon>Ascomycota</taxon>
        <taxon>Pezizomycotina</taxon>
        <taxon>Dothideomycetes</taxon>
        <taxon>Dothideomycetes incertae sedis</taxon>
        <taxon>Botryosphaeriales</taxon>
        <taxon>Botryosphaeriaceae</taxon>
        <taxon>Botryosphaeria</taxon>
    </lineage>
</organism>
<feature type="region of interest" description="Disordered" evidence="1">
    <location>
        <begin position="1"/>
        <end position="103"/>
    </location>
</feature>
<feature type="compositionally biased region" description="Acidic residues" evidence="1">
    <location>
        <begin position="38"/>
        <end position="70"/>
    </location>
</feature>
<protein>
    <submittedName>
        <fullName evidence="2">Uncharacterized protein</fullName>
    </submittedName>
</protein>
<feature type="region of interest" description="Disordered" evidence="1">
    <location>
        <begin position="447"/>
        <end position="481"/>
    </location>
</feature>
<name>A0A8H4N4A5_9PEZI</name>
<accession>A0A8H4N4A5</accession>
<evidence type="ECO:0000313" key="3">
    <source>
        <dbReference type="Proteomes" id="UP000572817"/>
    </source>
</evidence>
<comment type="caution">
    <text evidence="2">The sequence shown here is derived from an EMBL/GenBank/DDBJ whole genome shotgun (WGS) entry which is preliminary data.</text>
</comment>
<evidence type="ECO:0000313" key="2">
    <source>
        <dbReference type="EMBL" id="KAF4302502.1"/>
    </source>
</evidence>
<dbReference type="OrthoDB" id="3945060at2759"/>
<dbReference type="EMBL" id="WWBZ02000073">
    <property type="protein sequence ID" value="KAF4302502.1"/>
    <property type="molecule type" value="Genomic_DNA"/>
</dbReference>
<sequence length="599" mass="65960">MSRRSTRKSVGTPNYKIDRKSLDDSDDSAQSSASEQHDDQDDVSTEDEYEADANDESEDDGFGDGDEPVDLSDLKPDAREPTKSKRKQKRPSTAPAGPSEEELEALAQEQHEVREMAWKLAHPPRKAFKATESKLERAWMNKECGWMFRNNNNRMQVSGPVLQYFQRQTVKDPKTGKPAVDWDHPDHGANAVNLARSYVKWLWDDGVADARMAHPLDIDERQDVRCDEAFGTHQHANDSRHPHSTACSEPPAVHAALHEEGKTDYRGLYDFRQHDFVYCAACRAHQRAHLSASARLGELEGALFALCGPHAERALHEYGAGWAGCKCDLAPRCLAHRGAHLASLAAAKRAFEDAPANRVASAAGTGDVVVRCPDCPRPPFPHARPFAFKCVHCDGYVVMPRGPALAWKHRPARLQKFVRELDQPNYFDLLSPETRRQVELRDREYWELHGGDGGDGEADDDVEQDQVEEDEDEEGPNGDWDLTADELAALNQAGPIVDHDDEQPPTEEQQSARALFPARPLDSPFNRVSTAHASGSGAGPASASVGSVAASTAAPASSGPVTTMAIKRKRSSSPAPAAKRQRSDSPASVASDWRRAKEE</sequence>
<reference evidence="2" key="1">
    <citation type="submission" date="2020-04" db="EMBL/GenBank/DDBJ databases">
        <title>Genome Assembly and Annotation of Botryosphaeria dothidea sdau 11-99, a Latent Pathogen of Apple Fruit Ring Rot in China.</title>
        <authorList>
            <person name="Yu C."/>
            <person name="Diao Y."/>
            <person name="Lu Q."/>
            <person name="Zhao J."/>
            <person name="Cui S."/>
            <person name="Peng C."/>
            <person name="He B."/>
            <person name="Liu H."/>
        </authorList>
    </citation>
    <scope>NUCLEOTIDE SEQUENCE [LARGE SCALE GENOMIC DNA]</scope>
    <source>
        <strain evidence="2">Sdau11-99</strain>
    </source>
</reference>